<dbReference type="InterPro" id="IPR002492">
    <property type="entry name" value="Transposase_Tc1-like"/>
</dbReference>
<reference evidence="4" key="1">
    <citation type="journal article" date="2014" name="BMC Genomics">
        <title>Characterizing the developmental transcriptome of the oriental fruit fly, Bactrocera dorsalis (Diptera: Tephritidae) through comparative genomic analysis with Drosophila melanogaster utilizing modENCODE datasets.</title>
        <authorList>
            <person name="Geib S.M."/>
            <person name="Calla B."/>
            <person name="Hall B."/>
            <person name="Hou S."/>
            <person name="Manoukis N.C."/>
        </authorList>
    </citation>
    <scope>NUCLEOTIDE SEQUENCE</scope>
    <source>
        <strain evidence="4">Punador</strain>
    </source>
</reference>
<dbReference type="Gene3D" id="3.30.420.10">
    <property type="entry name" value="Ribonuclease H-like superfamily/Ribonuclease H"/>
    <property type="match status" value="1"/>
</dbReference>
<comment type="subcellular location">
    <subcellularLocation>
        <location evidence="1">Nucleus</location>
    </subcellularLocation>
</comment>
<dbReference type="SUPFAM" id="SSF46689">
    <property type="entry name" value="Homeodomain-like"/>
    <property type="match status" value="1"/>
</dbReference>
<dbReference type="PANTHER" id="PTHR23022">
    <property type="entry name" value="TRANSPOSABLE ELEMENT-RELATED"/>
    <property type="match status" value="1"/>
</dbReference>
<feature type="domain" description="Tc1-like transposase DDE" evidence="3">
    <location>
        <begin position="178"/>
        <end position="281"/>
    </location>
</feature>
<organism evidence="4">
    <name type="scientific">Bactrocera dorsalis</name>
    <name type="common">Oriental fruit fly</name>
    <name type="synonym">Dacus dorsalis</name>
    <dbReference type="NCBI Taxonomy" id="27457"/>
    <lineage>
        <taxon>Eukaryota</taxon>
        <taxon>Metazoa</taxon>
        <taxon>Ecdysozoa</taxon>
        <taxon>Arthropoda</taxon>
        <taxon>Hexapoda</taxon>
        <taxon>Insecta</taxon>
        <taxon>Pterygota</taxon>
        <taxon>Neoptera</taxon>
        <taxon>Endopterygota</taxon>
        <taxon>Diptera</taxon>
        <taxon>Brachycera</taxon>
        <taxon>Muscomorpha</taxon>
        <taxon>Tephritoidea</taxon>
        <taxon>Tephritidae</taxon>
        <taxon>Bactrocera</taxon>
        <taxon>Bactrocera</taxon>
    </lineage>
</organism>
<dbReference type="InterPro" id="IPR009057">
    <property type="entry name" value="Homeodomain-like_sf"/>
</dbReference>
<evidence type="ECO:0000256" key="1">
    <source>
        <dbReference type="ARBA" id="ARBA00004123"/>
    </source>
</evidence>
<sequence length="331" mass="38001">MGRGKHCSPEKRELIKKFASEGKSYSQIRDMLGCYNKMIINAVRYEQKVESCGRKRVLSPLMVKHLVRTTKANPFMTATELKKTLDVPASVETIRRRLRDNSLNACSPRKVPLLSSKHVAKRISFAKAHLNWPKEKCRNVLWTDESKIVLFGGKGSRCFVRRPPNSEYKPQFTSKTIKHGGYSIMVWGCFSYQGVGLIYWIKTVMDSSVYVKILHEIMLPYASYEMPLVWVFQQDNDPKHTSKMAKKWFNDNSINVMEWPAQSPDLNPIENLWTDIKKGVSTIKPTTVEGLWQAVQKIWSSITVERCQHLVESMGRRCAAVIANKGHATKY</sequence>
<dbReference type="InterPro" id="IPR036397">
    <property type="entry name" value="RNaseH_sf"/>
</dbReference>
<dbReference type="InterPro" id="IPR038717">
    <property type="entry name" value="Tc1-like_DDE_dom"/>
</dbReference>
<dbReference type="GO" id="GO:0006313">
    <property type="term" value="P:DNA transposition"/>
    <property type="evidence" value="ECO:0007669"/>
    <property type="project" value="InterPro"/>
</dbReference>
<protein>
    <submittedName>
        <fullName evidence="4">Transposable element Tcb1 transposase</fullName>
    </submittedName>
</protein>
<dbReference type="GO" id="GO:0015074">
    <property type="term" value="P:DNA integration"/>
    <property type="evidence" value="ECO:0007669"/>
    <property type="project" value="InterPro"/>
</dbReference>
<evidence type="ECO:0000259" key="2">
    <source>
        <dbReference type="Pfam" id="PF01498"/>
    </source>
</evidence>
<dbReference type="Pfam" id="PF13358">
    <property type="entry name" value="DDE_3"/>
    <property type="match status" value="1"/>
</dbReference>
<accession>A0A034VMG2</accession>
<dbReference type="GO" id="GO:0005634">
    <property type="term" value="C:nucleus"/>
    <property type="evidence" value="ECO:0007669"/>
    <property type="project" value="UniProtKB-SubCell"/>
</dbReference>
<evidence type="ECO:0000313" key="4">
    <source>
        <dbReference type="EMBL" id="JAC42688.1"/>
    </source>
</evidence>
<dbReference type="GO" id="GO:0003677">
    <property type="term" value="F:DNA binding"/>
    <property type="evidence" value="ECO:0007669"/>
    <property type="project" value="InterPro"/>
</dbReference>
<feature type="domain" description="Transposase Tc1-like" evidence="2">
    <location>
        <begin position="65"/>
        <end position="131"/>
    </location>
</feature>
<gene>
    <name evidence="4" type="primary">TCB1</name>
</gene>
<dbReference type="InterPro" id="IPR052338">
    <property type="entry name" value="Transposase_5"/>
</dbReference>
<name>A0A034VMG2_BACDO</name>
<evidence type="ECO:0000259" key="3">
    <source>
        <dbReference type="Pfam" id="PF13358"/>
    </source>
</evidence>
<dbReference type="PANTHER" id="PTHR23022:SF134">
    <property type="entry name" value="TRANSPOSABLE ELEMENT TC1 TRANSPOSASE"/>
    <property type="match status" value="1"/>
</dbReference>
<proteinExistence type="predicted"/>
<dbReference type="EMBL" id="GAKP01016264">
    <property type="protein sequence ID" value="JAC42688.1"/>
    <property type="molecule type" value="Transcribed_RNA"/>
</dbReference>
<dbReference type="Pfam" id="PF01498">
    <property type="entry name" value="HTH_Tnp_Tc3_2"/>
    <property type="match status" value="1"/>
</dbReference>
<dbReference type="AlphaFoldDB" id="A0A034VMG2"/>